<feature type="transmembrane region" description="Helical" evidence="1">
    <location>
        <begin position="152"/>
        <end position="170"/>
    </location>
</feature>
<keyword evidence="1" id="KW-1133">Transmembrane helix</keyword>
<comment type="caution">
    <text evidence="2">The sequence shown here is derived from an EMBL/GenBank/DDBJ whole genome shotgun (WGS) entry which is preliminary data.</text>
</comment>
<keyword evidence="1" id="KW-0472">Membrane</keyword>
<accession>A0A8H5A5A7</accession>
<protein>
    <recommendedName>
        <fullName evidence="4">Zn(2)-C6 fungal-type domain-containing protein</fullName>
    </recommendedName>
</protein>
<sequence length="176" mass="19994">MRPWRHPRFKTAGPLDKRRTCDGERPCRACRARVTRCQDQTPERATQLDIILPIALASPDESRLQLCLREFVGTCPSPITDLFSTDVFLQLSQEDESIRAALVLIGDVYATNSQQPAQTQQVDVLMETEQSELYATIQTRIKRPDAHTDPSLFLLAVLFCILQVAFPWNLDSSIYD</sequence>
<evidence type="ECO:0008006" key="4">
    <source>
        <dbReference type="Google" id="ProtNLM"/>
    </source>
</evidence>
<organism evidence="2 3">
    <name type="scientific">Fusarium oxysporum</name>
    <name type="common">Fusarium vascular wilt</name>
    <dbReference type="NCBI Taxonomy" id="5507"/>
    <lineage>
        <taxon>Eukaryota</taxon>
        <taxon>Fungi</taxon>
        <taxon>Dikarya</taxon>
        <taxon>Ascomycota</taxon>
        <taxon>Pezizomycotina</taxon>
        <taxon>Sordariomycetes</taxon>
        <taxon>Hypocreomycetidae</taxon>
        <taxon>Hypocreales</taxon>
        <taxon>Nectriaceae</taxon>
        <taxon>Fusarium</taxon>
        <taxon>Fusarium oxysporum species complex</taxon>
    </lineage>
</organism>
<evidence type="ECO:0000313" key="2">
    <source>
        <dbReference type="EMBL" id="KAF5258839.1"/>
    </source>
</evidence>
<evidence type="ECO:0000256" key="1">
    <source>
        <dbReference type="SAM" id="Phobius"/>
    </source>
</evidence>
<dbReference type="AlphaFoldDB" id="A0A8H5A5A7"/>
<dbReference type="Proteomes" id="UP000558688">
    <property type="component" value="Unassembled WGS sequence"/>
</dbReference>
<reference evidence="2" key="1">
    <citation type="submission" date="2020-02" db="EMBL/GenBank/DDBJ databases">
        <title>Identification and distribution of gene clusters putatively required for synthesis of sphingolipid metabolism inhibitors in phylogenetically diverse species of the filamentous fungus Fusarium.</title>
        <authorList>
            <person name="Kim H.-S."/>
            <person name="Busman M."/>
            <person name="Brown D.W."/>
            <person name="Divon H."/>
            <person name="Uhlig S."/>
            <person name="Proctor R.H."/>
        </authorList>
    </citation>
    <scope>NUCLEOTIDE SEQUENCE [LARGE SCALE GENOMIC DNA]</scope>
    <source>
        <strain evidence="2">NRRL 39464</strain>
    </source>
</reference>
<proteinExistence type="predicted"/>
<dbReference type="EMBL" id="JAAFOW010001892">
    <property type="protein sequence ID" value="KAF5258839.1"/>
    <property type="molecule type" value="Genomic_DNA"/>
</dbReference>
<gene>
    <name evidence="2" type="ORF">FOXYS1_10567</name>
</gene>
<keyword evidence="1" id="KW-0812">Transmembrane</keyword>
<name>A0A8H5A5A7_FUSOX</name>
<evidence type="ECO:0000313" key="3">
    <source>
        <dbReference type="Proteomes" id="UP000558688"/>
    </source>
</evidence>